<dbReference type="Pfam" id="PF05065">
    <property type="entry name" value="Phage_capsid"/>
    <property type="match status" value="1"/>
</dbReference>
<dbReference type="Proteomes" id="UP000054023">
    <property type="component" value="Unassembled WGS sequence"/>
</dbReference>
<proteinExistence type="predicted"/>
<dbReference type="RefSeq" id="WP_058889015.1">
    <property type="nucleotide sequence ID" value="NZ_LQBM01000004.1"/>
</dbReference>
<evidence type="ECO:0000313" key="5">
    <source>
        <dbReference type="Proteomes" id="UP000054023"/>
    </source>
</evidence>
<evidence type="ECO:0000256" key="1">
    <source>
        <dbReference type="ARBA" id="ARBA00004328"/>
    </source>
</evidence>
<dbReference type="Gene3D" id="3.30.2400.10">
    <property type="entry name" value="Major capsid protein gp5"/>
    <property type="match status" value="1"/>
</dbReference>
<dbReference type="InterPro" id="IPR054612">
    <property type="entry name" value="Phage_capsid-like_C"/>
</dbReference>
<gene>
    <name evidence="4" type="ORF">AVL63_04460</name>
</gene>
<evidence type="ECO:0000313" key="4">
    <source>
        <dbReference type="EMBL" id="KUG57781.1"/>
    </source>
</evidence>
<organism evidence="4 5">
    <name type="scientific">Nesterenkonia jeotgali</name>
    <dbReference type="NCBI Taxonomy" id="317018"/>
    <lineage>
        <taxon>Bacteria</taxon>
        <taxon>Bacillati</taxon>
        <taxon>Actinomycetota</taxon>
        <taxon>Actinomycetes</taxon>
        <taxon>Micrococcales</taxon>
        <taxon>Micrococcaceae</taxon>
        <taxon>Nesterenkonia</taxon>
    </lineage>
</organism>
<feature type="region of interest" description="Disordered" evidence="2">
    <location>
        <begin position="58"/>
        <end position="85"/>
    </location>
</feature>
<dbReference type="STRING" id="317018.AVL63_04460"/>
<protein>
    <recommendedName>
        <fullName evidence="3">Phage capsid-like C-terminal domain-containing protein</fullName>
    </recommendedName>
</protein>
<evidence type="ECO:0000259" key="3">
    <source>
        <dbReference type="Pfam" id="PF05065"/>
    </source>
</evidence>
<name>A0A0W8ICY9_9MICC</name>
<dbReference type="Gene3D" id="3.30.2320.10">
    <property type="entry name" value="hypothetical protein PF0899 domain"/>
    <property type="match status" value="1"/>
</dbReference>
<dbReference type="AlphaFoldDB" id="A0A0W8ICY9"/>
<dbReference type="EMBL" id="LQBM01000004">
    <property type="protein sequence ID" value="KUG57781.1"/>
    <property type="molecule type" value="Genomic_DNA"/>
</dbReference>
<comment type="caution">
    <text evidence="4">The sequence shown here is derived from an EMBL/GenBank/DDBJ whole genome shotgun (WGS) entry which is preliminary data.</text>
</comment>
<sequence>MGKTFAERRKEAIDLGQSLTEKIKADGVDAPQKKQFMSQLVEVNDTLEQINTEEAFAKSQAAHAQGLEKAGAGQPGNQNRDEDKRAKSLGDHFIKSVGGPDGLQRLKESGVKSTVTPWFEKAAGDTLTTGGQGGATAGEESPFAPWLTDVDREVVRGYRRRTVIADLLGSGNISGSIVKYFIEGPIEGGPRTTAENAQKPQFSMGNPTAESDPTKKIAGWFKMTDEMLEDLEFVASEINNRGLYELALEEERQLLDGDGEGENLLGLRNRSGVQALEAAEAGAKGASEAIFAAGTRIQIATGMMPDALIINPLDYEQLVLQTDGNGQYFAGGPFSGQYGNGGVQQNPPIWGRNTVVTPAVAVGKPLVGALRRAATIYRKGGVRVEVTNSHADDFIHNRVTTRIEERLALAVRRPSAIAEVSIDSGVPVPTP</sequence>
<evidence type="ECO:0000256" key="2">
    <source>
        <dbReference type="SAM" id="MobiDB-lite"/>
    </source>
</evidence>
<keyword evidence="5" id="KW-1185">Reference proteome</keyword>
<dbReference type="InterPro" id="IPR024455">
    <property type="entry name" value="Phage_capsid"/>
</dbReference>
<feature type="domain" description="Phage capsid-like C-terminal" evidence="3">
    <location>
        <begin position="149"/>
        <end position="418"/>
    </location>
</feature>
<accession>A0A0W8ICY9</accession>
<comment type="subcellular location">
    <subcellularLocation>
        <location evidence="1">Virion</location>
    </subcellularLocation>
</comment>
<dbReference type="NCBIfam" id="TIGR01554">
    <property type="entry name" value="major_cap_HK97"/>
    <property type="match status" value="1"/>
</dbReference>
<reference evidence="5" key="1">
    <citation type="submission" date="2015-12" db="EMBL/GenBank/DDBJ databases">
        <authorList>
            <person name="Nair G.R."/>
            <person name="Kaur G."/>
            <person name="Mayilraj S."/>
        </authorList>
    </citation>
    <scope>NUCLEOTIDE SEQUENCE [LARGE SCALE GENOMIC DNA]</scope>
    <source>
        <strain evidence="5">CD08_7</strain>
    </source>
</reference>
<dbReference type="SUPFAM" id="SSF56563">
    <property type="entry name" value="Major capsid protein gp5"/>
    <property type="match status" value="1"/>
</dbReference>